<dbReference type="InterPro" id="IPR015853">
    <property type="entry name" value="ABC_transpr_FbpC"/>
</dbReference>
<feature type="domain" description="ABC transporter" evidence="8">
    <location>
        <begin position="2"/>
        <end position="233"/>
    </location>
</feature>
<evidence type="ECO:0000256" key="7">
    <source>
        <dbReference type="ARBA" id="ARBA00023136"/>
    </source>
</evidence>
<reference evidence="10 11" key="1">
    <citation type="submission" date="2017-03" db="EMBL/GenBank/DDBJ databases">
        <authorList>
            <person name="Afonso C.L."/>
            <person name="Miller P.J."/>
            <person name="Scott M.A."/>
            <person name="Spackman E."/>
            <person name="Goraichik I."/>
            <person name="Dimitrov K.M."/>
            <person name="Suarez D.L."/>
            <person name="Swayne D.E."/>
        </authorList>
    </citation>
    <scope>NUCLEOTIDE SEQUENCE [LARGE SCALE GENOMIC DNA]</scope>
    <source>
        <strain evidence="10 11">CECT 8367</strain>
    </source>
</reference>
<reference evidence="9 12" key="2">
    <citation type="submission" date="2018-03" db="EMBL/GenBank/DDBJ databases">
        <title>Genomic Encyclopedia of Archaeal and Bacterial Type Strains, Phase II (KMG-II): from individual species to whole genera.</title>
        <authorList>
            <person name="Goeker M."/>
        </authorList>
    </citation>
    <scope>NUCLEOTIDE SEQUENCE [LARGE SCALE GENOMIC DNA]</scope>
    <source>
        <strain evidence="9 12">DSM 29956</strain>
    </source>
</reference>
<evidence type="ECO:0000256" key="5">
    <source>
        <dbReference type="ARBA" id="ARBA00022840"/>
    </source>
</evidence>
<dbReference type="InterPro" id="IPR003439">
    <property type="entry name" value="ABC_transporter-like_ATP-bd"/>
</dbReference>
<dbReference type="EMBL" id="FWFY01000023">
    <property type="protein sequence ID" value="SLN72070.1"/>
    <property type="molecule type" value="Genomic_DNA"/>
</dbReference>
<dbReference type="OrthoDB" id="9802264at2"/>
<evidence type="ECO:0000256" key="6">
    <source>
        <dbReference type="ARBA" id="ARBA00022967"/>
    </source>
</evidence>
<dbReference type="GO" id="GO:0016887">
    <property type="term" value="F:ATP hydrolysis activity"/>
    <property type="evidence" value="ECO:0007669"/>
    <property type="project" value="InterPro"/>
</dbReference>
<evidence type="ECO:0000256" key="3">
    <source>
        <dbReference type="ARBA" id="ARBA00022475"/>
    </source>
</evidence>
<organism evidence="10 11">
    <name type="scientific">Limimaricola soesokkakensis</name>
    <dbReference type="NCBI Taxonomy" id="1343159"/>
    <lineage>
        <taxon>Bacteria</taxon>
        <taxon>Pseudomonadati</taxon>
        <taxon>Pseudomonadota</taxon>
        <taxon>Alphaproteobacteria</taxon>
        <taxon>Rhodobacterales</taxon>
        <taxon>Paracoccaceae</taxon>
        <taxon>Limimaricola</taxon>
    </lineage>
</organism>
<dbReference type="GO" id="GO:0005524">
    <property type="term" value="F:ATP binding"/>
    <property type="evidence" value="ECO:0007669"/>
    <property type="project" value="UniProtKB-KW"/>
</dbReference>
<keyword evidence="5 10" id="KW-0067">ATP-binding</keyword>
<evidence type="ECO:0000256" key="4">
    <source>
        <dbReference type="ARBA" id="ARBA00022741"/>
    </source>
</evidence>
<dbReference type="InterPro" id="IPR008995">
    <property type="entry name" value="Mo/tungstate-bd_C_term_dom"/>
</dbReference>
<dbReference type="CDD" id="cd03259">
    <property type="entry name" value="ABC_Carb_Solutes_like"/>
    <property type="match status" value="1"/>
</dbReference>
<dbReference type="GO" id="GO:0015408">
    <property type="term" value="F:ABC-type ferric iron transporter activity"/>
    <property type="evidence" value="ECO:0007669"/>
    <property type="project" value="InterPro"/>
</dbReference>
<sequence>MLDLHNLRLAENGVPHLDSITASFAPGTLTTILGRTGAGKTSLLRAIAGLAIPDAGEIRLDGADWRRLPPWKRPIAMVTQQFINYPHLPVLDNVAFPLVRRGEKWPAARDAARAMLDKVGLAAMVDRRPSQLSGGQQQRVAIARALVKKAPVLLLDEPFVNLDYKLREGLREELVEMLRTETGTTVLYASTEPREALQLGDRIMLMAEGRLLDAGDPRAIFERPATLEAAQVVNAPPINIVPLEIDTVARMGPFGTQELGALGRDLAPGRYRLGLRAGDIAPGGPHRARVILTEVSGSETVTHLDLAGLPLVMHEKSVVAHAPGSEIGISARLDRGFVFAANGALISQGASHG</sequence>
<dbReference type="PROSITE" id="PS50893">
    <property type="entry name" value="ABC_TRANSPORTER_2"/>
    <property type="match status" value="1"/>
</dbReference>
<keyword evidence="3" id="KW-1003">Cell membrane</keyword>
<evidence type="ECO:0000313" key="12">
    <source>
        <dbReference type="Proteomes" id="UP000240624"/>
    </source>
</evidence>
<keyword evidence="4" id="KW-0547">Nucleotide-binding</keyword>
<name>A0A1X7A6S1_9RHOB</name>
<dbReference type="PANTHER" id="PTHR43875">
    <property type="entry name" value="MALTODEXTRIN IMPORT ATP-BINDING PROTEIN MSMX"/>
    <property type="match status" value="1"/>
</dbReference>
<protein>
    <submittedName>
        <fullName evidence="9">Carbohydrate ABC transporter ATP-binding protein (CUT1 family)</fullName>
    </submittedName>
    <submittedName>
        <fullName evidence="10">Putative 2-aminoethylphosphonate import ATP-binding protein PhnT</fullName>
    </submittedName>
</protein>
<dbReference type="SUPFAM" id="SSF52540">
    <property type="entry name" value="P-loop containing nucleoside triphosphate hydrolases"/>
    <property type="match status" value="1"/>
</dbReference>
<keyword evidence="12" id="KW-1185">Reference proteome</keyword>
<dbReference type="SUPFAM" id="SSF50331">
    <property type="entry name" value="MOP-like"/>
    <property type="match status" value="1"/>
</dbReference>
<dbReference type="InterPro" id="IPR047641">
    <property type="entry name" value="ABC_transpr_MalK/UgpC-like"/>
</dbReference>
<gene>
    <name evidence="10" type="primary">phnT</name>
    <name evidence="9" type="ORF">CLV79_1259</name>
    <name evidence="10" type="ORF">LOS8367_03667</name>
</gene>
<proteinExistence type="inferred from homology"/>
<dbReference type="Gene3D" id="3.40.50.300">
    <property type="entry name" value="P-loop containing nucleotide triphosphate hydrolases"/>
    <property type="match status" value="1"/>
</dbReference>
<dbReference type="EMBL" id="PYGB01000025">
    <property type="protein sequence ID" value="PSK80283.1"/>
    <property type="molecule type" value="Genomic_DNA"/>
</dbReference>
<evidence type="ECO:0000256" key="1">
    <source>
        <dbReference type="ARBA" id="ARBA00005417"/>
    </source>
</evidence>
<keyword evidence="7" id="KW-0472">Membrane</keyword>
<dbReference type="RefSeq" id="WP_085897956.1">
    <property type="nucleotide sequence ID" value="NZ_FWFY01000023.1"/>
</dbReference>
<dbReference type="InterPro" id="IPR003593">
    <property type="entry name" value="AAA+_ATPase"/>
</dbReference>
<evidence type="ECO:0000313" key="9">
    <source>
        <dbReference type="EMBL" id="PSK80283.1"/>
    </source>
</evidence>
<dbReference type="InterPro" id="IPR017871">
    <property type="entry name" value="ABC_transporter-like_CS"/>
</dbReference>
<dbReference type="PROSITE" id="PS00211">
    <property type="entry name" value="ABC_TRANSPORTER_1"/>
    <property type="match status" value="1"/>
</dbReference>
<keyword evidence="2" id="KW-0813">Transport</keyword>
<dbReference type="Proteomes" id="UP000240624">
    <property type="component" value="Unassembled WGS sequence"/>
</dbReference>
<evidence type="ECO:0000313" key="10">
    <source>
        <dbReference type="EMBL" id="SLN72070.1"/>
    </source>
</evidence>
<comment type="similarity">
    <text evidence="1">Belongs to the ABC transporter superfamily.</text>
</comment>
<evidence type="ECO:0000313" key="11">
    <source>
        <dbReference type="Proteomes" id="UP000193495"/>
    </source>
</evidence>
<evidence type="ECO:0000259" key="8">
    <source>
        <dbReference type="PROSITE" id="PS50893"/>
    </source>
</evidence>
<dbReference type="GO" id="GO:0055052">
    <property type="term" value="C:ATP-binding cassette (ABC) transporter complex, substrate-binding subunit-containing"/>
    <property type="evidence" value="ECO:0007669"/>
    <property type="project" value="TreeGrafter"/>
</dbReference>
<dbReference type="SMART" id="SM00382">
    <property type="entry name" value="AAA"/>
    <property type="match status" value="1"/>
</dbReference>
<accession>A0A1X7A6S1</accession>
<dbReference type="Pfam" id="PF00005">
    <property type="entry name" value="ABC_tran"/>
    <property type="match status" value="1"/>
</dbReference>
<dbReference type="AlphaFoldDB" id="A0A1X7A6S1"/>
<dbReference type="Proteomes" id="UP000193495">
    <property type="component" value="Unassembled WGS sequence"/>
</dbReference>
<evidence type="ECO:0000256" key="2">
    <source>
        <dbReference type="ARBA" id="ARBA00022448"/>
    </source>
</evidence>
<dbReference type="InterPro" id="IPR027417">
    <property type="entry name" value="P-loop_NTPase"/>
</dbReference>
<keyword evidence="6" id="KW-1278">Translocase</keyword>
<dbReference type="PANTHER" id="PTHR43875:SF15">
    <property type="entry name" value="TREHALOSE IMPORT ATP-BINDING PROTEIN SUGC"/>
    <property type="match status" value="1"/>
</dbReference>